<dbReference type="Gene3D" id="3.40.50.2300">
    <property type="match status" value="1"/>
</dbReference>
<evidence type="ECO:0000313" key="5">
    <source>
        <dbReference type="Proteomes" id="UP000189670"/>
    </source>
</evidence>
<dbReference type="InterPro" id="IPR050595">
    <property type="entry name" value="Bact_response_regulator"/>
</dbReference>
<dbReference type="PANTHER" id="PTHR44591">
    <property type="entry name" value="STRESS RESPONSE REGULATOR PROTEIN 1"/>
    <property type="match status" value="1"/>
</dbReference>
<accession>A0A1V1PE15</accession>
<comment type="caution">
    <text evidence="4">The sequence shown here is derived from an EMBL/GenBank/DDBJ whole genome shotgun (WGS) entry which is preliminary data.</text>
</comment>
<dbReference type="Pfam" id="PF00072">
    <property type="entry name" value="Response_reg"/>
    <property type="match status" value="1"/>
</dbReference>
<dbReference type="SUPFAM" id="SSF52172">
    <property type="entry name" value="CheY-like"/>
    <property type="match status" value="1"/>
</dbReference>
<dbReference type="InterPro" id="IPR011006">
    <property type="entry name" value="CheY-like_superfamily"/>
</dbReference>
<dbReference type="CDD" id="cd00156">
    <property type="entry name" value="REC"/>
    <property type="match status" value="1"/>
</dbReference>
<name>A0A1V1PE15_9BACT</name>
<reference evidence="5" key="1">
    <citation type="submission" date="2012-11" db="EMBL/GenBank/DDBJ databases">
        <authorList>
            <person name="Lucero-Rivera Y.E."/>
            <person name="Tovar-Ramirez D."/>
        </authorList>
    </citation>
    <scope>NUCLEOTIDE SEQUENCE [LARGE SCALE GENOMIC DNA]</scope>
    <source>
        <strain evidence="5">Araruama</strain>
    </source>
</reference>
<feature type="domain" description="Response regulatory" evidence="3">
    <location>
        <begin position="1"/>
        <end position="108"/>
    </location>
</feature>
<dbReference type="AlphaFoldDB" id="A0A1V1PE15"/>
<dbReference type="PANTHER" id="PTHR44591:SF3">
    <property type="entry name" value="RESPONSE REGULATORY DOMAIN-CONTAINING PROTEIN"/>
    <property type="match status" value="1"/>
</dbReference>
<sequence>MVRLIVKDYLQMAGFDVYEFDNPIDAIAAIKKSPCEIAIVDINMPEMPGETFMQKARQVCGSIQFIIHTGAIDYKVPSSLKDLGISQKNVLVKPIEDMNEFQTVIKRLLHTNK</sequence>
<evidence type="ECO:0000256" key="2">
    <source>
        <dbReference type="PROSITE-ProRule" id="PRU00169"/>
    </source>
</evidence>
<evidence type="ECO:0000256" key="1">
    <source>
        <dbReference type="ARBA" id="ARBA00022553"/>
    </source>
</evidence>
<protein>
    <submittedName>
        <fullName evidence="4">Response regulator receiver protein</fullName>
    </submittedName>
</protein>
<feature type="modified residue" description="4-aspartylphosphate" evidence="2">
    <location>
        <position position="41"/>
    </location>
</feature>
<dbReference type="PROSITE" id="PS50110">
    <property type="entry name" value="RESPONSE_REGULATORY"/>
    <property type="match status" value="1"/>
</dbReference>
<evidence type="ECO:0000313" key="4">
    <source>
        <dbReference type="EMBL" id="ETR73117.1"/>
    </source>
</evidence>
<proteinExistence type="predicted"/>
<dbReference type="InterPro" id="IPR001789">
    <property type="entry name" value="Sig_transdc_resp-reg_receiver"/>
</dbReference>
<dbReference type="EMBL" id="ATBP01000087">
    <property type="protein sequence ID" value="ETR73117.1"/>
    <property type="molecule type" value="Genomic_DNA"/>
</dbReference>
<evidence type="ECO:0000259" key="3">
    <source>
        <dbReference type="PROSITE" id="PS50110"/>
    </source>
</evidence>
<gene>
    <name evidence="4" type="ORF">OMM_07142</name>
</gene>
<dbReference type="Proteomes" id="UP000189670">
    <property type="component" value="Unassembled WGS sequence"/>
</dbReference>
<keyword evidence="1 2" id="KW-0597">Phosphoprotein</keyword>
<dbReference type="GO" id="GO:0000160">
    <property type="term" value="P:phosphorelay signal transduction system"/>
    <property type="evidence" value="ECO:0007669"/>
    <property type="project" value="InterPro"/>
</dbReference>
<organism evidence="4 5">
    <name type="scientific">Candidatus Magnetoglobus multicellularis str. Araruama</name>
    <dbReference type="NCBI Taxonomy" id="890399"/>
    <lineage>
        <taxon>Bacteria</taxon>
        <taxon>Pseudomonadati</taxon>
        <taxon>Thermodesulfobacteriota</taxon>
        <taxon>Desulfobacteria</taxon>
        <taxon>Desulfobacterales</taxon>
        <taxon>Desulfobacteraceae</taxon>
        <taxon>Candidatus Magnetoglobus</taxon>
    </lineage>
</organism>